<reference evidence="2 3" key="1">
    <citation type="submission" date="2010-10" db="EMBL/GenBank/DDBJ databases">
        <title>Complete sequence of Frankia sp. EuI1c.</title>
        <authorList>
            <consortium name="US DOE Joint Genome Institute"/>
            <person name="Lucas S."/>
            <person name="Copeland A."/>
            <person name="Lapidus A."/>
            <person name="Cheng J.-F."/>
            <person name="Bruce D."/>
            <person name="Goodwin L."/>
            <person name="Pitluck S."/>
            <person name="Chertkov O."/>
            <person name="Detter J.C."/>
            <person name="Han C."/>
            <person name="Tapia R."/>
            <person name="Land M."/>
            <person name="Hauser L."/>
            <person name="Jeffries C."/>
            <person name="Kyrpides N."/>
            <person name="Ivanova N."/>
            <person name="Mikhailova N."/>
            <person name="Beauchemin N."/>
            <person name="Sen A."/>
            <person name="Sur S.A."/>
            <person name="Gtari M."/>
            <person name="Wall L."/>
            <person name="Tisa L."/>
            <person name="Woyke T."/>
        </authorList>
    </citation>
    <scope>NUCLEOTIDE SEQUENCE [LARGE SCALE GENOMIC DNA]</scope>
    <source>
        <strain evidence="3">DSM 45817 / CECT 9037 / EuI1c</strain>
    </source>
</reference>
<feature type="transmembrane region" description="Helical" evidence="1">
    <location>
        <begin position="37"/>
        <end position="55"/>
    </location>
</feature>
<dbReference type="KEGG" id="fri:FraEuI1c_0272"/>
<dbReference type="InParanoid" id="E3J667"/>
<keyword evidence="3" id="KW-1185">Reference proteome</keyword>
<dbReference type="AlphaFoldDB" id="E3J667"/>
<dbReference type="HOGENOM" id="CLU_2246025_0_0_11"/>
<keyword evidence="1" id="KW-0472">Membrane</keyword>
<name>E3J667_PSEI1</name>
<keyword evidence="1" id="KW-0812">Transmembrane</keyword>
<dbReference type="EMBL" id="CP002299">
    <property type="protein sequence ID" value="ADP78358.1"/>
    <property type="molecule type" value="Genomic_DNA"/>
</dbReference>
<evidence type="ECO:0000313" key="3">
    <source>
        <dbReference type="Proteomes" id="UP000002484"/>
    </source>
</evidence>
<gene>
    <name evidence="2" type="ordered locus">FraEuI1c_0272</name>
</gene>
<organism evidence="2 3">
    <name type="scientific">Pseudofrankia inefficax (strain DSM 45817 / CECT 9037 / DDB 130130 / EuI1c)</name>
    <name type="common">Frankia inefficax</name>
    <dbReference type="NCBI Taxonomy" id="298654"/>
    <lineage>
        <taxon>Bacteria</taxon>
        <taxon>Bacillati</taxon>
        <taxon>Actinomycetota</taxon>
        <taxon>Actinomycetes</taxon>
        <taxon>Frankiales</taxon>
        <taxon>Frankiaceae</taxon>
        <taxon>Pseudofrankia</taxon>
    </lineage>
</organism>
<dbReference type="RefSeq" id="WP_013421481.1">
    <property type="nucleotide sequence ID" value="NC_014666.1"/>
</dbReference>
<dbReference type="STRING" id="298654.FraEuI1c_0272"/>
<accession>E3J667</accession>
<proteinExistence type="predicted"/>
<dbReference type="Proteomes" id="UP000002484">
    <property type="component" value="Chromosome"/>
</dbReference>
<evidence type="ECO:0000256" key="1">
    <source>
        <dbReference type="SAM" id="Phobius"/>
    </source>
</evidence>
<evidence type="ECO:0000313" key="2">
    <source>
        <dbReference type="EMBL" id="ADP78358.1"/>
    </source>
</evidence>
<protein>
    <submittedName>
        <fullName evidence="2">Uncharacterized protein</fullName>
    </submittedName>
</protein>
<keyword evidence="1" id="KW-1133">Transmembrane helix</keyword>
<sequence length="104" mass="10520" precursor="true">MRASTKEAPVIPAALLTPSRAELDAARVRIGDVGAAFSAGYAALGLAATGLAGVIRRALAAGDIEAVAVAVRRLEALDQAAAERRAAVIHADQARPALRVVGGR</sequence>